<sequence>MKKNVFLLLILFGFSSFGQELNFKEDFDKSYKRSDYKTYISKDSIIFRVNDEIKIGAPSDLTFKYIFIFQSLGYLKMSVAENRQLDGKCKIIAISIAGSKAKGFFPYIQIANESGTFFSVEIEKAIPSGEIVTKLSENEILEA</sequence>
<dbReference type="Proteomes" id="UP001107960">
    <property type="component" value="Unassembled WGS sequence"/>
</dbReference>
<dbReference type="EMBL" id="JACXXP010000045">
    <property type="protein sequence ID" value="MBD3906940.1"/>
    <property type="molecule type" value="Genomic_DNA"/>
</dbReference>
<organism evidence="3 5">
    <name type="scientific">Chryseobacterium muglaense</name>
    <dbReference type="NCBI Taxonomy" id="2893752"/>
    <lineage>
        <taxon>Bacteria</taxon>
        <taxon>Pseudomonadati</taxon>
        <taxon>Bacteroidota</taxon>
        <taxon>Flavobacteriia</taxon>
        <taxon>Flavobacteriales</taxon>
        <taxon>Weeksellaceae</taxon>
        <taxon>Chryseobacterium group</taxon>
        <taxon>Chryseobacterium</taxon>
    </lineage>
</organism>
<feature type="chain" id="PRO_5040126218" evidence="1">
    <location>
        <begin position="19"/>
        <end position="143"/>
    </location>
</feature>
<evidence type="ECO:0000313" key="3">
    <source>
        <dbReference type="EMBL" id="MCC9033730.1"/>
    </source>
</evidence>
<reference evidence="2" key="3">
    <citation type="submission" date="2024-05" db="EMBL/GenBank/DDBJ databases">
        <title>Description of novel Chryseobacterium sp. strain C-2.</title>
        <authorList>
            <person name="Saticioglu I.B."/>
        </authorList>
    </citation>
    <scope>NUCLEOTIDE SEQUENCE</scope>
    <source>
        <strain evidence="2">C-2</strain>
    </source>
</reference>
<evidence type="ECO:0000313" key="2">
    <source>
        <dbReference type="EMBL" id="MBD3906940.1"/>
    </source>
</evidence>
<proteinExistence type="predicted"/>
<name>A0A9Q3YUI8_9FLAO</name>
<keyword evidence="4" id="KW-1185">Reference proteome</keyword>
<evidence type="ECO:0000313" key="4">
    <source>
        <dbReference type="Proteomes" id="UP000603715"/>
    </source>
</evidence>
<comment type="caution">
    <text evidence="3">The sequence shown here is derived from an EMBL/GenBank/DDBJ whole genome shotgun (WGS) entry which is preliminary data.</text>
</comment>
<dbReference type="AlphaFoldDB" id="A0A9Q3YUI8"/>
<dbReference type="Proteomes" id="UP000603715">
    <property type="component" value="Unassembled WGS sequence"/>
</dbReference>
<accession>A0A9Q3YUI8</accession>
<dbReference type="EMBL" id="JAJJML010000001">
    <property type="protein sequence ID" value="MCC9033730.1"/>
    <property type="molecule type" value="Genomic_DNA"/>
</dbReference>
<reference evidence="4" key="2">
    <citation type="submission" date="2023-07" db="EMBL/GenBank/DDBJ databases">
        <title>Description of novel Chryseobacterium sp. strain C-2.</title>
        <authorList>
            <person name="Saticioglu I.B."/>
        </authorList>
    </citation>
    <scope>NUCLEOTIDE SEQUENCE [LARGE SCALE GENOMIC DNA]</scope>
    <source>
        <strain evidence="4">C-2</strain>
    </source>
</reference>
<reference evidence="3" key="1">
    <citation type="submission" date="2021-11" db="EMBL/GenBank/DDBJ databases">
        <title>Description of novel Chryseobacterium species.</title>
        <authorList>
            <person name="Saticioglu I.B."/>
            <person name="Ay H."/>
            <person name="Altun S."/>
            <person name="Duman M."/>
        </authorList>
    </citation>
    <scope>NUCLEOTIDE SEQUENCE</scope>
    <source>
        <strain evidence="3">C-39</strain>
    </source>
</reference>
<feature type="signal peptide" evidence="1">
    <location>
        <begin position="1"/>
        <end position="18"/>
    </location>
</feature>
<protein>
    <submittedName>
        <fullName evidence="3">Uncharacterized protein</fullName>
    </submittedName>
</protein>
<evidence type="ECO:0000256" key="1">
    <source>
        <dbReference type="SAM" id="SignalP"/>
    </source>
</evidence>
<dbReference type="RefSeq" id="WP_191181310.1">
    <property type="nucleotide sequence ID" value="NZ_JACXXP010000045.1"/>
</dbReference>
<keyword evidence="1" id="KW-0732">Signal</keyword>
<gene>
    <name evidence="2" type="ORF">IEW27_20345</name>
    <name evidence="3" type="ORF">LNP80_05580</name>
</gene>
<evidence type="ECO:0000313" key="5">
    <source>
        <dbReference type="Proteomes" id="UP001107960"/>
    </source>
</evidence>